<evidence type="ECO:0000256" key="3">
    <source>
        <dbReference type="ARBA" id="ARBA00022692"/>
    </source>
</evidence>
<keyword evidence="5 6" id="KW-0472">Membrane</keyword>
<dbReference type="Proteomes" id="UP000281738">
    <property type="component" value="Unassembled WGS sequence"/>
</dbReference>
<keyword evidence="10" id="KW-1185">Reference proteome</keyword>
<protein>
    <submittedName>
        <fullName evidence="9">Tight adherence protein B</fullName>
    </submittedName>
</protein>
<reference evidence="9 10" key="1">
    <citation type="submission" date="2018-11" db="EMBL/GenBank/DDBJ databases">
        <title>Sequencing the genomes of 1000 actinobacteria strains.</title>
        <authorList>
            <person name="Klenk H.-P."/>
        </authorList>
    </citation>
    <scope>NUCLEOTIDE SEQUENCE [LARGE SCALE GENOMIC DNA]</scope>
    <source>
        <strain evidence="9 10">DSM 12652</strain>
    </source>
</reference>
<dbReference type="RefSeq" id="WP_123389602.1">
    <property type="nucleotide sequence ID" value="NZ_RKHO01000001.1"/>
</dbReference>
<proteinExistence type="predicted"/>
<keyword evidence="3 6" id="KW-0812">Transmembrane</keyword>
<evidence type="ECO:0000256" key="2">
    <source>
        <dbReference type="ARBA" id="ARBA00022475"/>
    </source>
</evidence>
<dbReference type="InterPro" id="IPR036465">
    <property type="entry name" value="vWFA_dom_sf"/>
</dbReference>
<comment type="subcellular location">
    <subcellularLocation>
        <location evidence="1">Cell membrane</location>
        <topology evidence="1">Multi-pass membrane protein</topology>
    </subcellularLocation>
</comment>
<dbReference type="PANTHER" id="PTHR35007:SF1">
    <property type="entry name" value="PILUS ASSEMBLY PROTEIN"/>
    <property type="match status" value="1"/>
</dbReference>
<gene>
    <name evidence="9" type="ORF">EDD33_1292</name>
</gene>
<feature type="signal peptide" evidence="7">
    <location>
        <begin position="1"/>
        <end position="27"/>
    </location>
</feature>
<keyword evidence="2" id="KW-1003">Cell membrane</keyword>
<dbReference type="SUPFAM" id="SSF53300">
    <property type="entry name" value="vWA-like"/>
    <property type="match status" value="1"/>
</dbReference>
<keyword evidence="7" id="KW-0732">Signal</keyword>
<feature type="domain" description="VWFA" evidence="8">
    <location>
        <begin position="90"/>
        <end position="263"/>
    </location>
</feature>
<dbReference type="EMBL" id="RKHO01000001">
    <property type="protein sequence ID" value="ROR90452.1"/>
    <property type="molecule type" value="Genomic_DNA"/>
</dbReference>
<dbReference type="CDD" id="cd00198">
    <property type="entry name" value="vWFA"/>
    <property type="match status" value="1"/>
</dbReference>
<evidence type="ECO:0000313" key="9">
    <source>
        <dbReference type="EMBL" id="ROR90452.1"/>
    </source>
</evidence>
<evidence type="ECO:0000256" key="6">
    <source>
        <dbReference type="SAM" id="Phobius"/>
    </source>
</evidence>
<accession>A0A3N2CSE1</accession>
<dbReference type="OrthoDB" id="597333at2"/>
<dbReference type="SMART" id="SM00327">
    <property type="entry name" value="VWA"/>
    <property type="match status" value="1"/>
</dbReference>
<feature type="transmembrane region" description="Helical" evidence="6">
    <location>
        <begin position="325"/>
        <end position="348"/>
    </location>
</feature>
<dbReference type="InterPro" id="IPR018076">
    <property type="entry name" value="T2SS_GspF_dom"/>
</dbReference>
<dbReference type="InterPro" id="IPR042094">
    <property type="entry name" value="T2SS_GspF_sf"/>
</dbReference>
<dbReference type="Gene3D" id="3.40.50.410">
    <property type="entry name" value="von Willebrand factor, type A domain"/>
    <property type="match status" value="1"/>
</dbReference>
<feature type="transmembrane region" description="Helical" evidence="6">
    <location>
        <begin position="613"/>
        <end position="641"/>
    </location>
</feature>
<evidence type="ECO:0000256" key="5">
    <source>
        <dbReference type="ARBA" id="ARBA00023136"/>
    </source>
</evidence>
<evidence type="ECO:0000256" key="4">
    <source>
        <dbReference type="ARBA" id="ARBA00022989"/>
    </source>
</evidence>
<evidence type="ECO:0000256" key="1">
    <source>
        <dbReference type="ARBA" id="ARBA00004651"/>
    </source>
</evidence>
<feature type="transmembrane region" description="Helical" evidence="6">
    <location>
        <begin position="589"/>
        <end position="607"/>
    </location>
</feature>
<name>A0A3N2CSE1_9ACTN</name>
<evidence type="ECO:0000313" key="10">
    <source>
        <dbReference type="Proteomes" id="UP000281738"/>
    </source>
</evidence>
<dbReference type="InterPro" id="IPR002035">
    <property type="entry name" value="VWF_A"/>
</dbReference>
<feature type="transmembrane region" description="Helical" evidence="6">
    <location>
        <begin position="444"/>
        <end position="464"/>
    </location>
</feature>
<dbReference type="PANTHER" id="PTHR35007">
    <property type="entry name" value="INTEGRAL MEMBRANE PROTEIN-RELATED"/>
    <property type="match status" value="1"/>
</dbReference>
<keyword evidence="4 6" id="KW-1133">Transmembrane helix</keyword>
<dbReference type="Pfam" id="PF13519">
    <property type="entry name" value="VWA_2"/>
    <property type="match status" value="1"/>
</dbReference>
<organism evidence="9 10">
    <name type="scientific">Nocardioides aurantiacus</name>
    <dbReference type="NCBI Taxonomy" id="86796"/>
    <lineage>
        <taxon>Bacteria</taxon>
        <taxon>Bacillati</taxon>
        <taxon>Actinomycetota</taxon>
        <taxon>Actinomycetes</taxon>
        <taxon>Propionibacteriales</taxon>
        <taxon>Nocardioidaceae</taxon>
        <taxon>Nocardioides</taxon>
    </lineage>
</organism>
<dbReference type="GO" id="GO:0005886">
    <property type="term" value="C:plasma membrane"/>
    <property type="evidence" value="ECO:0007669"/>
    <property type="project" value="UniProtKB-SubCell"/>
</dbReference>
<comment type="caution">
    <text evidence="9">The sequence shown here is derived from an EMBL/GenBank/DDBJ whole genome shotgun (WGS) entry which is preliminary data.</text>
</comment>
<dbReference type="PROSITE" id="PS50234">
    <property type="entry name" value="VWFA"/>
    <property type="match status" value="1"/>
</dbReference>
<dbReference type="Pfam" id="PF00482">
    <property type="entry name" value="T2SSF"/>
    <property type="match status" value="1"/>
</dbReference>
<dbReference type="AlphaFoldDB" id="A0A3N2CSE1"/>
<sequence>MRRLRPGLAAAALGSLLALAVVAPASAADPSGPAGASIDHAEVRDGGVRLLVSVPASGTVDVGGVDVEVAGKAARSTTAAATGNADVRRTTVLAIDTSNSMRGERIAAAKRAAALFLDTAPPDVAVGLVSFDDDVQVLVEPSRDRAALRRAVAGLTLTRDTALYDGVLGAVEASGGQGARSLLVLSDGKDTTDTPLSEVLRTLEQEDVSVDVVSLDQGDAASQPLQLIARAGGGQVMDADPASLSATFAGEADALRRQLAVDVTLPQGTEPQADVTVTLPVDGRAVTASAFLTVGSAEPAAEPVQAPAATGPVAAAGPRIDLPPAAVAVGVGAIGLGLLGMVVALFVVRPGASKDEKLRKQLEAYGVYGAPQSRDQAPADQGLGAQARQVAEKALAGNQGLEARIAARLDKAGMSLKPAEWLLVHAGVTVLAAVLGMLLSRGNILLALVFLALGAAGGWVYLGLRKSRRLKAFASGLADTLQLMSGSLSAGLSLAQSVDTIVKEGSDPIAGEFRRVIVESRLGVPLEESLGGVAERMESKDFEWVVMAIKIQRQVGGNLAELLLQVAATLREREYLRRQVLALSAEGRLSAYILGALPPVFLLYLSVSNPDYVSVFFTTTIGYFLLGVMAVLLVVGFTWMLKVAKVDV</sequence>
<feature type="chain" id="PRO_5018121919" evidence="7">
    <location>
        <begin position="28"/>
        <end position="648"/>
    </location>
</feature>
<dbReference type="Gene3D" id="1.20.81.30">
    <property type="entry name" value="Type II secretion system (T2SS), domain F"/>
    <property type="match status" value="1"/>
</dbReference>
<feature type="transmembrane region" description="Helical" evidence="6">
    <location>
        <begin position="421"/>
        <end position="438"/>
    </location>
</feature>
<evidence type="ECO:0000259" key="8">
    <source>
        <dbReference type="PROSITE" id="PS50234"/>
    </source>
</evidence>
<evidence type="ECO:0000256" key="7">
    <source>
        <dbReference type="SAM" id="SignalP"/>
    </source>
</evidence>